<keyword evidence="2" id="KW-1185">Reference proteome</keyword>
<dbReference type="RefSeq" id="WP_143018154.1">
    <property type="nucleotide sequence ID" value="NZ_FMZX01000008.1"/>
</dbReference>
<evidence type="ECO:0000313" key="2">
    <source>
        <dbReference type="Proteomes" id="UP000198925"/>
    </source>
</evidence>
<dbReference type="EMBL" id="FMZX01000008">
    <property type="protein sequence ID" value="SDD48739.1"/>
    <property type="molecule type" value="Genomic_DNA"/>
</dbReference>
<evidence type="ECO:0000313" key="1">
    <source>
        <dbReference type="EMBL" id="SDD48739.1"/>
    </source>
</evidence>
<accession>A0A1G6V532</accession>
<proteinExistence type="predicted"/>
<organism evidence="1 2">
    <name type="scientific">Belnapia rosea</name>
    <dbReference type="NCBI Taxonomy" id="938405"/>
    <lineage>
        <taxon>Bacteria</taxon>
        <taxon>Pseudomonadati</taxon>
        <taxon>Pseudomonadota</taxon>
        <taxon>Alphaproteobacteria</taxon>
        <taxon>Acetobacterales</taxon>
        <taxon>Roseomonadaceae</taxon>
        <taxon>Belnapia</taxon>
    </lineage>
</organism>
<sequence length="206" mass="21227">MVDASSPAAKKPRVLVCSQDGRPALMNVGGQGLCVDCYYRFTVAQTLQFQQHAAMMNMALAEADAMTGGIGGSYRVQMPQIPNGAISNTSITVSGGVVGSINTGTVRSIVVTVKGLGEAGHHEVEKALQSLTEAIIQSKVTNDAEKNALLEQVEYVAQQAAAKPEQRKPGMLRAVVGGLGGALGAAADLAGVWEQVGPVIRGALGL</sequence>
<dbReference type="Proteomes" id="UP000198925">
    <property type="component" value="Unassembled WGS sequence"/>
</dbReference>
<protein>
    <submittedName>
        <fullName evidence="1">Uncharacterized protein</fullName>
    </submittedName>
</protein>
<gene>
    <name evidence="1" type="ORF">SAMN04487779_1008133</name>
</gene>
<reference evidence="1 2" key="1">
    <citation type="submission" date="2016-10" db="EMBL/GenBank/DDBJ databases">
        <authorList>
            <person name="de Groot N.N."/>
        </authorList>
    </citation>
    <scope>NUCLEOTIDE SEQUENCE [LARGE SCALE GENOMIC DNA]</scope>
    <source>
        <strain evidence="1 2">CPCC 100156</strain>
    </source>
</reference>
<dbReference type="AlphaFoldDB" id="A0A1G6V532"/>
<name>A0A1G6V532_9PROT</name>